<dbReference type="EnsemblMetazoa" id="SCAU010775-RA">
    <property type="protein sequence ID" value="SCAU010775-PA"/>
    <property type="gene ID" value="SCAU010775"/>
</dbReference>
<dbReference type="Gene3D" id="6.10.140.2220">
    <property type="match status" value="1"/>
</dbReference>
<dbReference type="CDD" id="cd20071">
    <property type="entry name" value="SET_SMYD"/>
    <property type="match status" value="1"/>
</dbReference>
<dbReference type="Gene3D" id="1.10.220.160">
    <property type="match status" value="1"/>
</dbReference>
<dbReference type="InterPro" id="IPR053010">
    <property type="entry name" value="SET_SmydA-8"/>
</dbReference>
<name>A0A1I8PSQ9_STOCA</name>
<dbReference type="Proteomes" id="UP000095300">
    <property type="component" value="Unassembled WGS sequence"/>
</dbReference>
<dbReference type="PANTHER" id="PTHR46455:SF3">
    <property type="entry name" value="SET AND MYND DOMAIN CONTAINING, ARTHROPOD-SPECIFIC, MEMBER 9, ISOFORM A-RELATED"/>
    <property type="match status" value="1"/>
</dbReference>
<dbReference type="PANTHER" id="PTHR46455">
    <property type="entry name" value="SET AND MYND DOMAIN CONTAINING, ARTHROPOD-SPECIFIC, MEMBER 4, ISOFORM A"/>
    <property type="match status" value="1"/>
</dbReference>
<sequence>MATPAELARLVDLHLSDLRDPEPNWTIGPSPMAGRGVFATRDIQQGEIIFRERPLVLGPTARKGSILNTCVCCHKLLAVKDFLCKNNCTLPVCDKCSNSEQHRSECQLFQQWKPKDLQINAGNNNNSNNSHASNGNKDGDDCCPVNTMSLRILTAVRVFFLHPDQIALVEAMQANDDKGYRGEIIKAAQCFRNFPTTDKPFMDRLFRVVGVLNTNAFEAPCRMGDHEILLRGLFPLTAVMNHECTPNASHYFDNGRLAVVRAARFIPQGGEVTTTYTKILWSNLTRCIFLKMTKNFMCDCVRCNDNTENGTYLSALFCRAQGCKGIVIPVQTKTLQPDWRCTTCESVFPHSKMARYQDFALNTINNRINKGSVAEMITFINDMCPRFCPSSNYVLVEAKLNVIWRMSRPTTEEFNEDHLKCKERYKEEIVALLEKLGAGDCTLKKLITEEIL</sequence>
<dbReference type="Pfam" id="PF00856">
    <property type="entry name" value="SET"/>
    <property type="match status" value="1"/>
</dbReference>
<organism evidence="2 3">
    <name type="scientific">Stomoxys calcitrans</name>
    <name type="common">Stable fly</name>
    <name type="synonym">Conops calcitrans</name>
    <dbReference type="NCBI Taxonomy" id="35570"/>
    <lineage>
        <taxon>Eukaryota</taxon>
        <taxon>Metazoa</taxon>
        <taxon>Ecdysozoa</taxon>
        <taxon>Arthropoda</taxon>
        <taxon>Hexapoda</taxon>
        <taxon>Insecta</taxon>
        <taxon>Pterygota</taxon>
        <taxon>Neoptera</taxon>
        <taxon>Endopterygota</taxon>
        <taxon>Diptera</taxon>
        <taxon>Brachycera</taxon>
        <taxon>Muscomorpha</taxon>
        <taxon>Muscoidea</taxon>
        <taxon>Muscidae</taxon>
        <taxon>Stomoxys</taxon>
    </lineage>
</organism>
<dbReference type="GO" id="GO:0008170">
    <property type="term" value="F:N-methyltransferase activity"/>
    <property type="evidence" value="ECO:0007669"/>
    <property type="project" value="UniProtKB-ARBA"/>
</dbReference>
<dbReference type="AlphaFoldDB" id="A0A1I8PSQ9"/>
<evidence type="ECO:0000313" key="3">
    <source>
        <dbReference type="Proteomes" id="UP000095300"/>
    </source>
</evidence>
<dbReference type="SUPFAM" id="SSF82199">
    <property type="entry name" value="SET domain"/>
    <property type="match status" value="1"/>
</dbReference>
<proteinExistence type="predicted"/>
<dbReference type="PROSITE" id="PS50280">
    <property type="entry name" value="SET"/>
    <property type="match status" value="1"/>
</dbReference>
<reference evidence="2" key="1">
    <citation type="submission" date="2020-05" db="UniProtKB">
        <authorList>
            <consortium name="EnsemblMetazoa"/>
        </authorList>
    </citation>
    <scope>IDENTIFICATION</scope>
    <source>
        <strain evidence="2">USDA</strain>
    </source>
</reference>
<keyword evidence="3" id="KW-1185">Reference proteome</keyword>
<feature type="domain" description="SET" evidence="1">
    <location>
        <begin position="23"/>
        <end position="277"/>
    </location>
</feature>
<dbReference type="KEGG" id="scac:106091138"/>
<dbReference type="STRING" id="35570.A0A1I8PSQ9"/>
<dbReference type="VEuPathDB" id="VectorBase:SCAU010775"/>
<dbReference type="OrthoDB" id="5945798at2759"/>
<evidence type="ECO:0000313" key="2">
    <source>
        <dbReference type="EnsemblMetazoa" id="SCAU010775-PA"/>
    </source>
</evidence>
<dbReference type="InterPro" id="IPR046341">
    <property type="entry name" value="SET_dom_sf"/>
</dbReference>
<gene>
    <name evidence="2" type="primary">106091138</name>
</gene>
<dbReference type="GO" id="GO:0008276">
    <property type="term" value="F:protein methyltransferase activity"/>
    <property type="evidence" value="ECO:0007669"/>
    <property type="project" value="UniProtKB-ARBA"/>
</dbReference>
<accession>A0A1I8PSQ9</accession>
<protein>
    <recommendedName>
        <fullName evidence="1">SET domain-containing protein</fullName>
    </recommendedName>
</protein>
<dbReference type="InterPro" id="IPR001214">
    <property type="entry name" value="SET_dom"/>
</dbReference>
<dbReference type="GO" id="GO:0008757">
    <property type="term" value="F:S-adenosylmethionine-dependent methyltransferase activity"/>
    <property type="evidence" value="ECO:0007669"/>
    <property type="project" value="UniProtKB-ARBA"/>
</dbReference>
<dbReference type="SMART" id="SM00317">
    <property type="entry name" value="SET"/>
    <property type="match status" value="1"/>
</dbReference>
<evidence type="ECO:0000259" key="1">
    <source>
        <dbReference type="PROSITE" id="PS50280"/>
    </source>
</evidence>
<dbReference type="Gene3D" id="2.170.270.10">
    <property type="entry name" value="SET domain"/>
    <property type="match status" value="1"/>
</dbReference>